<keyword evidence="4 6" id="KW-0472">Membrane</keyword>
<dbReference type="PANTHER" id="PTHR31382">
    <property type="entry name" value="NA(+)/H(+) ANTIPORTER"/>
    <property type="match status" value="1"/>
</dbReference>
<evidence type="ECO:0000313" key="8">
    <source>
        <dbReference type="EMBL" id="KAF2025906.1"/>
    </source>
</evidence>
<organism evidence="8 9">
    <name type="scientific">Setomelanomma holmii</name>
    <dbReference type="NCBI Taxonomy" id="210430"/>
    <lineage>
        <taxon>Eukaryota</taxon>
        <taxon>Fungi</taxon>
        <taxon>Dikarya</taxon>
        <taxon>Ascomycota</taxon>
        <taxon>Pezizomycotina</taxon>
        <taxon>Dothideomycetes</taxon>
        <taxon>Pleosporomycetidae</taxon>
        <taxon>Pleosporales</taxon>
        <taxon>Pleosporineae</taxon>
        <taxon>Phaeosphaeriaceae</taxon>
        <taxon>Setomelanomma</taxon>
    </lineage>
</organism>
<evidence type="ECO:0000259" key="7">
    <source>
        <dbReference type="Pfam" id="PF00999"/>
    </source>
</evidence>
<feature type="region of interest" description="Disordered" evidence="5">
    <location>
        <begin position="1"/>
        <end position="23"/>
    </location>
</feature>
<accession>A0A9P4LGP7</accession>
<proteinExistence type="predicted"/>
<dbReference type="InterPro" id="IPR004712">
    <property type="entry name" value="Na+/H+_antiporter_fungi"/>
</dbReference>
<dbReference type="Pfam" id="PF00999">
    <property type="entry name" value="Na_H_Exchanger"/>
    <property type="match status" value="1"/>
</dbReference>
<dbReference type="GO" id="GO:0120029">
    <property type="term" value="P:proton export across plasma membrane"/>
    <property type="evidence" value="ECO:0007669"/>
    <property type="project" value="InterPro"/>
</dbReference>
<keyword evidence="9" id="KW-1185">Reference proteome</keyword>
<feature type="transmembrane region" description="Helical" evidence="6">
    <location>
        <begin position="511"/>
        <end position="531"/>
    </location>
</feature>
<keyword evidence="2 6" id="KW-0812">Transmembrane</keyword>
<evidence type="ECO:0000313" key="9">
    <source>
        <dbReference type="Proteomes" id="UP000799777"/>
    </source>
</evidence>
<dbReference type="EMBL" id="ML978254">
    <property type="protein sequence ID" value="KAF2025906.1"/>
    <property type="molecule type" value="Genomic_DNA"/>
</dbReference>
<evidence type="ECO:0000256" key="4">
    <source>
        <dbReference type="ARBA" id="ARBA00023136"/>
    </source>
</evidence>
<reference evidence="8" key="1">
    <citation type="journal article" date="2020" name="Stud. Mycol.">
        <title>101 Dothideomycetes genomes: a test case for predicting lifestyles and emergence of pathogens.</title>
        <authorList>
            <person name="Haridas S."/>
            <person name="Albert R."/>
            <person name="Binder M."/>
            <person name="Bloem J."/>
            <person name="Labutti K."/>
            <person name="Salamov A."/>
            <person name="Andreopoulos B."/>
            <person name="Baker S."/>
            <person name="Barry K."/>
            <person name="Bills G."/>
            <person name="Bluhm B."/>
            <person name="Cannon C."/>
            <person name="Castanera R."/>
            <person name="Culley D."/>
            <person name="Daum C."/>
            <person name="Ezra D."/>
            <person name="Gonzalez J."/>
            <person name="Henrissat B."/>
            <person name="Kuo A."/>
            <person name="Liang C."/>
            <person name="Lipzen A."/>
            <person name="Lutzoni F."/>
            <person name="Magnuson J."/>
            <person name="Mondo S."/>
            <person name="Nolan M."/>
            <person name="Ohm R."/>
            <person name="Pangilinan J."/>
            <person name="Park H.-J."/>
            <person name="Ramirez L."/>
            <person name="Alfaro M."/>
            <person name="Sun H."/>
            <person name="Tritt A."/>
            <person name="Yoshinaga Y."/>
            <person name="Zwiers L.-H."/>
            <person name="Turgeon B."/>
            <person name="Goodwin S."/>
            <person name="Spatafora J."/>
            <person name="Crous P."/>
            <person name="Grigoriev I."/>
        </authorList>
    </citation>
    <scope>NUCLEOTIDE SEQUENCE</scope>
    <source>
        <strain evidence="8">CBS 110217</strain>
    </source>
</reference>
<feature type="transmembrane region" description="Helical" evidence="6">
    <location>
        <begin position="465"/>
        <end position="490"/>
    </location>
</feature>
<dbReference type="InterPro" id="IPR007203">
    <property type="entry name" value="ORMDL"/>
</dbReference>
<gene>
    <name evidence="8" type="ORF">EK21DRAFT_103608</name>
</gene>
<dbReference type="GO" id="GO:0005886">
    <property type="term" value="C:plasma membrane"/>
    <property type="evidence" value="ECO:0007669"/>
    <property type="project" value="InterPro"/>
</dbReference>
<dbReference type="PANTHER" id="PTHR31382:SF2">
    <property type="entry name" value="CATION_H+ EXCHANGER DOMAIN-CONTAINING PROTEIN"/>
    <property type="match status" value="1"/>
</dbReference>
<dbReference type="Proteomes" id="UP000799777">
    <property type="component" value="Unassembled WGS sequence"/>
</dbReference>
<dbReference type="GO" id="GO:0015385">
    <property type="term" value="F:sodium:proton antiporter activity"/>
    <property type="evidence" value="ECO:0007669"/>
    <property type="project" value="InterPro"/>
</dbReference>
<evidence type="ECO:0000256" key="3">
    <source>
        <dbReference type="ARBA" id="ARBA00022989"/>
    </source>
</evidence>
<dbReference type="GO" id="GO:0030007">
    <property type="term" value="P:intracellular potassium ion homeostasis"/>
    <property type="evidence" value="ECO:0007669"/>
    <property type="project" value="TreeGrafter"/>
</dbReference>
<comment type="subcellular location">
    <subcellularLocation>
        <location evidence="1">Membrane</location>
        <topology evidence="1">Multi-pass membrane protein</topology>
    </subcellularLocation>
</comment>
<dbReference type="OrthoDB" id="2190219at2759"/>
<feature type="transmembrane region" description="Helical" evidence="6">
    <location>
        <begin position="579"/>
        <end position="597"/>
    </location>
</feature>
<dbReference type="GO" id="GO:0005789">
    <property type="term" value="C:endoplasmic reticulum membrane"/>
    <property type="evidence" value="ECO:0007669"/>
    <property type="project" value="InterPro"/>
</dbReference>
<dbReference type="GO" id="GO:0042391">
    <property type="term" value="P:regulation of membrane potential"/>
    <property type="evidence" value="ECO:0007669"/>
    <property type="project" value="InterPro"/>
</dbReference>
<dbReference type="GO" id="GO:0036376">
    <property type="term" value="P:sodium ion export across plasma membrane"/>
    <property type="evidence" value="ECO:0007669"/>
    <property type="project" value="InterPro"/>
</dbReference>
<name>A0A9P4LGP7_9PLEO</name>
<feature type="domain" description="Cation/H+ exchanger transmembrane" evidence="7">
    <location>
        <begin position="244"/>
        <end position="648"/>
    </location>
</feature>
<evidence type="ECO:0000256" key="5">
    <source>
        <dbReference type="SAM" id="MobiDB-lite"/>
    </source>
</evidence>
<feature type="compositionally biased region" description="Acidic residues" evidence="5">
    <location>
        <begin position="681"/>
        <end position="700"/>
    </location>
</feature>
<feature type="transmembrane region" description="Helical" evidence="6">
    <location>
        <begin position="628"/>
        <end position="654"/>
    </location>
</feature>
<dbReference type="AlphaFoldDB" id="A0A9P4LGP7"/>
<dbReference type="Pfam" id="PF04061">
    <property type="entry name" value="ORMDL"/>
    <property type="match status" value="1"/>
</dbReference>
<feature type="transmembrane region" description="Helical" evidence="6">
    <location>
        <begin position="398"/>
        <end position="415"/>
    </location>
</feature>
<keyword evidence="3 6" id="KW-1133">Transmembrane helix</keyword>
<evidence type="ECO:0000256" key="1">
    <source>
        <dbReference type="ARBA" id="ARBA00004141"/>
    </source>
</evidence>
<protein>
    <submittedName>
        <fullName evidence="8">ORMDL-domain-containing protein</fullName>
    </submittedName>
</protein>
<feature type="region of interest" description="Disordered" evidence="5">
    <location>
        <begin position="679"/>
        <end position="711"/>
    </location>
</feature>
<feature type="transmembrane region" description="Helical" evidence="6">
    <location>
        <begin position="322"/>
        <end position="345"/>
    </location>
</feature>
<feature type="transmembrane region" description="Helical" evidence="6">
    <location>
        <begin position="543"/>
        <end position="567"/>
    </location>
</feature>
<evidence type="ECO:0000256" key="6">
    <source>
        <dbReference type="SAM" id="Phobius"/>
    </source>
</evidence>
<feature type="transmembrane region" description="Helical" evidence="6">
    <location>
        <begin position="422"/>
        <end position="445"/>
    </location>
</feature>
<sequence length="711" mass="78863">MSLEAKEARRRRSSSLVYKEPPESLEQLSDQSALPNLNAEWVNAKGAWAIHVVLILLGKVLFDIIPGMTQEISWTLVNLSYMAGSYLMFHYVRGVPFDFNAGAFDNLNMWEQIDNGDQYTPAKKFLLTVPIVLFLVSTHFTHYDLTYFIINCLATLAVVIPKLPSLRQQSDTVLLFRPTSIRCPCSCSDTVDSVSALAHSSARQLRCVYLRVFPGSRSFIMAWSQLEPTPPHVTYLTLTSFLILYALFSLMIRNRLHLSEPPLATVFGIATGPKALGWIQPYNWGFSDDVIQETTRLIVGIQCFAVGLELPDGYFGQKWRALLVLLGPVMTMGWLICAVFIKLIFRTDIATALTISACLTPTDPVLAASVLSNSQFSTRVPKRIRDLLSAESGCNDGVSFPFLFFGLSLLTKSTAGGVFKKWFLITILYQCVVGILLGIALGFAFNWLYKFSHSREMMGRASYLAFYLLLAIFSIGLASTIGVDDFLVAFCAGRGFSHGGNAPTEDTRLPVIIDLMLNSAFFIFFGAMIPWDSFNNLDAITPWRLLGVLALVLAFRRIPIVFSLYKLKFLPSVRTATEAMFVGHFGPMGVGALFLAIEARAQLETDTSLPLPHPPSDLDPDRQRTVTMIWPIVCFVVLGSTLFHGMSTLVISLGGHFSRHKGERAPLMGGEREGLHGMVFDEGEDAATSENDGRDEDEAESGYRSFINSRT</sequence>
<evidence type="ECO:0000256" key="2">
    <source>
        <dbReference type="ARBA" id="ARBA00022692"/>
    </source>
</evidence>
<comment type="caution">
    <text evidence="8">The sequence shown here is derived from an EMBL/GenBank/DDBJ whole genome shotgun (WGS) entry which is preliminary data.</text>
</comment>
<feature type="transmembrane region" description="Helical" evidence="6">
    <location>
        <begin position="232"/>
        <end position="252"/>
    </location>
</feature>
<dbReference type="InterPro" id="IPR006153">
    <property type="entry name" value="Cation/H_exchanger_TM"/>
</dbReference>